<dbReference type="PANTHER" id="PTHR43540">
    <property type="entry name" value="PEROXYUREIDOACRYLATE/UREIDOACRYLATE AMIDOHYDROLASE-RELATED"/>
    <property type="match status" value="1"/>
</dbReference>
<accession>A0ABQ6LGP1</accession>
<keyword evidence="1 3" id="KW-0378">Hydrolase</keyword>
<dbReference type="InterPro" id="IPR000868">
    <property type="entry name" value="Isochorismatase-like_dom"/>
</dbReference>
<dbReference type="Pfam" id="PF00857">
    <property type="entry name" value="Isochorismatase"/>
    <property type="match status" value="1"/>
</dbReference>
<gene>
    <name evidence="3" type="ORF">LNKW23_07940</name>
</gene>
<dbReference type="InterPro" id="IPR050272">
    <property type="entry name" value="Isochorismatase-like_hydrls"/>
</dbReference>
<dbReference type="GO" id="GO:0016787">
    <property type="term" value="F:hydrolase activity"/>
    <property type="evidence" value="ECO:0007669"/>
    <property type="project" value="UniProtKB-KW"/>
</dbReference>
<dbReference type="Gene3D" id="3.40.50.850">
    <property type="entry name" value="Isochorismatase-like"/>
    <property type="match status" value="1"/>
</dbReference>
<sequence>MIRIEANPHPFPHDGLSRAATALVVVDMQRDFLEPEGYFGALGYDPAGCRAALPGVAALLAAARAAGLFVVHSRQGYRPDLMDLPAHKAWRTAHNGAPIGSPGPLGRLLVRGEPGWQIVPELAPAEGEAVVDKSANGAFFDTDLDTVLRVHGIRHLIVCGITTDCCVHCTVREANDRGYHCLLVSDACGSGDARAHEAAVYMMTVEGGVLGATATVAEVRAALAGLALSA</sequence>
<evidence type="ECO:0000256" key="1">
    <source>
        <dbReference type="ARBA" id="ARBA00022801"/>
    </source>
</evidence>
<name>A0ABQ6LGP1_9RHOB</name>
<dbReference type="CDD" id="cd00431">
    <property type="entry name" value="cysteine_hydrolases"/>
    <property type="match status" value="1"/>
</dbReference>
<comment type="caution">
    <text evidence="3">The sequence shown here is derived from an EMBL/GenBank/DDBJ whole genome shotgun (WGS) entry which is preliminary data.</text>
</comment>
<dbReference type="PANTHER" id="PTHR43540:SF9">
    <property type="entry name" value="FAMILY HYDROLASE, PUTATIVE (AFU_ORTHOLOGUE AFUA_2G08700)-RELATED"/>
    <property type="match status" value="1"/>
</dbReference>
<evidence type="ECO:0000259" key="2">
    <source>
        <dbReference type="Pfam" id="PF00857"/>
    </source>
</evidence>
<dbReference type="EMBL" id="BSYI01000004">
    <property type="protein sequence ID" value="GMG81581.1"/>
    <property type="molecule type" value="Genomic_DNA"/>
</dbReference>
<evidence type="ECO:0000313" key="4">
    <source>
        <dbReference type="Proteomes" id="UP001239909"/>
    </source>
</evidence>
<keyword evidence="4" id="KW-1185">Reference proteome</keyword>
<organism evidence="3 4">
    <name type="scientific">Paralimibaculum aggregatum</name>
    <dbReference type="NCBI Taxonomy" id="3036245"/>
    <lineage>
        <taxon>Bacteria</taxon>
        <taxon>Pseudomonadati</taxon>
        <taxon>Pseudomonadota</taxon>
        <taxon>Alphaproteobacteria</taxon>
        <taxon>Rhodobacterales</taxon>
        <taxon>Paracoccaceae</taxon>
        <taxon>Paralimibaculum</taxon>
    </lineage>
</organism>
<dbReference type="SUPFAM" id="SSF52499">
    <property type="entry name" value="Isochorismatase-like hydrolases"/>
    <property type="match status" value="1"/>
</dbReference>
<reference evidence="3 4" key="1">
    <citation type="submission" date="2023-04" db="EMBL/GenBank/DDBJ databases">
        <title>Marinoamorphus aggregata gen. nov., sp. Nov., isolate from tissue of brittle star Ophioplocus japonicus.</title>
        <authorList>
            <person name="Kawano K."/>
            <person name="Sawayama S."/>
            <person name="Nakagawa S."/>
        </authorList>
    </citation>
    <scope>NUCLEOTIDE SEQUENCE [LARGE SCALE GENOMIC DNA]</scope>
    <source>
        <strain evidence="3 4">NKW23</strain>
    </source>
</reference>
<feature type="domain" description="Isochorismatase-like" evidence="2">
    <location>
        <begin position="21"/>
        <end position="211"/>
    </location>
</feature>
<protein>
    <submittedName>
        <fullName evidence="3">Cysteine hydrolase</fullName>
    </submittedName>
</protein>
<dbReference type="InterPro" id="IPR036380">
    <property type="entry name" value="Isochorismatase-like_sf"/>
</dbReference>
<proteinExistence type="predicted"/>
<dbReference type="RefSeq" id="WP_285670243.1">
    <property type="nucleotide sequence ID" value="NZ_BSYI01000004.1"/>
</dbReference>
<dbReference type="Proteomes" id="UP001239909">
    <property type="component" value="Unassembled WGS sequence"/>
</dbReference>
<evidence type="ECO:0000313" key="3">
    <source>
        <dbReference type="EMBL" id="GMG81581.1"/>
    </source>
</evidence>